<accession>A0A9D1VZU5</accession>
<organism evidence="2 3">
    <name type="scientific">Candidatus Borkfalkia faecavium</name>
    <dbReference type="NCBI Taxonomy" id="2838508"/>
    <lineage>
        <taxon>Bacteria</taxon>
        <taxon>Bacillati</taxon>
        <taxon>Bacillota</taxon>
        <taxon>Clostridia</taxon>
        <taxon>Christensenellales</taxon>
        <taxon>Christensenellaceae</taxon>
        <taxon>Candidatus Borkfalkia</taxon>
    </lineage>
</organism>
<comment type="caution">
    <text evidence="2">The sequence shown here is derived from an EMBL/GenBank/DDBJ whole genome shotgun (WGS) entry which is preliminary data.</text>
</comment>
<dbReference type="EMBL" id="DXEW01000004">
    <property type="protein sequence ID" value="HIX49804.1"/>
    <property type="molecule type" value="Genomic_DNA"/>
</dbReference>
<reference evidence="2" key="2">
    <citation type="submission" date="2021-04" db="EMBL/GenBank/DDBJ databases">
        <authorList>
            <person name="Gilroy R."/>
        </authorList>
    </citation>
    <scope>NUCLEOTIDE SEQUENCE</scope>
    <source>
        <strain evidence="2">2189</strain>
    </source>
</reference>
<sequence>MLIEIRHEKPLGKRFDVYCGDTLLEGGEEYDIPAEGAALRFVERNPAVGKRWPLLLLGHFLASLFGAPDSLQEIGRSRTEICVDLGKAKGDELSIVFLEGGKSYRIEGAPEASERSRQEVPLPQVERRIRGYQIGVIALVLALLTAAIVLCVRAA</sequence>
<gene>
    <name evidence="2" type="ORF">H9851_00770</name>
</gene>
<evidence type="ECO:0000313" key="2">
    <source>
        <dbReference type="EMBL" id="HIX49804.1"/>
    </source>
</evidence>
<evidence type="ECO:0000256" key="1">
    <source>
        <dbReference type="SAM" id="Phobius"/>
    </source>
</evidence>
<keyword evidence="1" id="KW-0472">Membrane</keyword>
<name>A0A9D1VZU5_9FIRM</name>
<reference evidence="2" key="1">
    <citation type="journal article" date="2021" name="PeerJ">
        <title>Extensive microbial diversity within the chicken gut microbiome revealed by metagenomics and culture.</title>
        <authorList>
            <person name="Gilroy R."/>
            <person name="Ravi A."/>
            <person name="Getino M."/>
            <person name="Pursley I."/>
            <person name="Horton D.L."/>
            <person name="Alikhan N.F."/>
            <person name="Baker D."/>
            <person name="Gharbi K."/>
            <person name="Hall N."/>
            <person name="Watson M."/>
            <person name="Adriaenssens E.M."/>
            <person name="Foster-Nyarko E."/>
            <person name="Jarju S."/>
            <person name="Secka A."/>
            <person name="Antonio M."/>
            <person name="Oren A."/>
            <person name="Chaudhuri R.R."/>
            <person name="La Ragione R."/>
            <person name="Hildebrand F."/>
            <person name="Pallen M.J."/>
        </authorList>
    </citation>
    <scope>NUCLEOTIDE SEQUENCE</scope>
    <source>
        <strain evidence="2">2189</strain>
    </source>
</reference>
<dbReference type="AlphaFoldDB" id="A0A9D1VZU5"/>
<evidence type="ECO:0000313" key="3">
    <source>
        <dbReference type="Proteomes" id="UP000886847"/>
    </source>
</evidence>
<keyword evidence="1" id="KW-0812">Transmembrane</keyword>
<proteinExistence type="predicted"/>
<keyword evidence="1" id="KW-1133">Transmembrane helix</keyword>
<feature type="transmembrane region" description="Helical" evidence="1">
    <location>
        <begin position="131"/>
        <end position="152"/>
    </location>
</feature>
<dbReference type="Proteomes" id="UP000886847">
    <property type="component" value="Unassembled WGS sequence"/>
</dbReference>
<protein>
    <submittedName>
        <fullName evidence="2">Uncharacterized protein</fullName>
    </submittedName>
</protein>